<dbReference type="PROSITE" id="PS50943">
    <property type="entry name" value="HTH_CROC1"/>
    <property type="match status" value="1"/>
</dbReference>
<dbReference type="EMBL" id="BAEO01000015">
    <property type="protein sequence ID" value="GAC18290.1"/>
    <property type="molecule type" value="Genomic_DNA"/>
</dbReference>
<evidence type="ECO:0000313" key="5">
    <source>
        <dbReference type="EMBL" id="GAC18290.1"/>
    </source>
</evidence>
<organism evidence="5 6">
    <name type="scientific">Paraglaciecola arctica BSs20135</name>
    <dbReference type="NCBI Taxonomy" id="493475"/>
    <lineage>
        <taxon>Bacteria</taxon>
        <taxon>Pseudomonadati</taxon>
        <taxon>Pseudomonadota</taxon>
        <taxon>Gammaproteobacteria</taxon>
        <taxon>Alteromonadales</taxon>
        <taxon>Alteromonadaceae</taxon>
        <taxon>Paraglaciecola</taxon>
    </lineage>
</organism>
<dbReference type="eggNOG" id="COG2944">
    <property type="taxonomic scope" value="Bacteria"/>
</dbReference>
<sequence>MAKTQMTGEELGNKLLQSVKEMKAGNAARNTQVEPNEVASARLKTGLTQNQFASALQISPRTLQEWEQGRRQPSGAAKALIQIAFRHPEVIHEELRANG</sequence>
<evidence type="ECO:0000256" key="3">
    <source>
        <dbReference type="ARBA" id="ARBA00023163"/>
    </source>
</evidence>
<dbReference type="PANTHER" id="PTHR36511">
    <property type="entry name" value="MERR FAMILY BACTERIAL REGULATORY PROTEIN"/>
    <property type="match status" value="1"/>
</dbReference>
<feature type="domain" description="HTH cro/C1-type" evidence="4">
    <location>
        <begin position="38"/>
        <end position="74"/>
    </location>
</feature>
<dbReference type="InterPro" id="IPR001387">
    <property type="entry name" value="Cro/C1-type_HTH"/>
</dbReference>
<accession>K6Z4G7</accession>
<evidence type="ECO:0000256" key="2">
    <source>
        <dbReference type="ARBA" id="ARBA00023125"/>
    </source>
</evidence>
<dbReference type="AlphaFoldDB" id="K6Z4G7"/>
<reference evidence="5 6" key="1">
    <citation type="journal article" date="2017" name="Antonie Van Leeuwenhoek">
        <title>Rhizobium rhizosphaerae sp. nov., a novel species isolated from rice rhizosphere.</title>
        <authorList>
            <person name="Zhao J.J."/>
            <person name="Zhang J."/>
            <person name="Zhang R.J."/>
            <person name="Zhang C.W."/>
            <person name="Yin H.Q."/>
            <person name="Zhang X.X."/>
        </authorList>
    </citation>
    <scope>NUCLEOTIDE SEQUENCE [LARGE SCALE GENOMIC DNA]</scope>
    <source>
        <strain evidence="5 6">BSs20135</strain>
    </source>
</reference>
<proteinExistence type="predicted"/>
<evidence type="ECO:0000256" key="1">
    <source>
        <dbReference type="ARBA" id="ARBA00023015"/>
    </source>
</evidence>
<dbReference type="InterPro" id="IPR010982">
    <property type="entry name" value="Lambda_DNA-bd_dom_sf"/>
</dbReference>
<dbReference type="InterPro" id="IPR052359">
    <property type="entry name" value="HTH-type_reg/antitoxin"/>
</dbReference>
<dbReference type="RefSeq" id="WP_007617970.1">
    <property type="nucleotide sequence ID" value="NZ_BAEO01000015.1"/>
</dbReference>
<dbReference type="STRING" id="493475.GARC_1314"/>
<dbReference type="GO" id="GO:0003677">
    <property type="term" value="F:DNA binding"/>
    <property type="evidence" value="ECO:0007669"/>
    <property type="project" value="UniProtKB-KW"/>
</dbReference>
<dbReference type="CDD" id="cd00093">
    <property type="entry name" value="HTH_XRE"/>
    <property type="match status" value="1"/>
</dbReference>
<keyword evidence="6" id="KW-1185">Reference proteome</keyword>
<protein>
    <submittedName>
        <fullName evidence="5">Helix-turn-helix domain protein</fullName>
    </submittedName>
</protein>
<dbReference type="Pfam" id="PF01381">
    <property type="entry name" value="HTH_3"/>
    <property type="match status" value="1"/>
</dbReference>
<dbReference type="Gene3D" id="1.10.260.40">
    <property type="entry name" value="lambda repressor-like DNA-binding domains"/>
    <property type="match status" value="1"/>
</dbReference>
<keyword evidence="2" id="KW-0238">DNA-binding</keyword>
<keyword evidence="1" id="KW-0805">Transcription regulation</keyword>
<dbReference type="SMART" id="SM00530">
    <property type="entry name" value="HTH_XRE"/>
    <property type="match status" value="1"/>
</dbReference>
<dbReference type="OrthoDB" id="9799384at2"/>
<keyword evidence="3" id="KW-0804">Transcription</keyword>
<dbReference type="PANTHER" id="PTHR36511:SF4">
    <property type="entry name" value="ANTITOXIN MQSA"/>
    <property type="match status" value="1"/>
</dbReference>
<evidence type="ECO:0000259" key="4">
    <source>
        <dbReference type="PROSITE" id="PS50943"/>
    </source>
</evidence>
<comment type="caution">
    <text evidence="5">The sequence shown here is derived from an EMBL/GenBank/DDBJ whole genome shotgun (WGS) entry which is preliminary data.</text>
</comment>
<gene>
    <name evidence="5" type="ORF">GARC_1314</name>
</gene>
<dbReference type="SUPFAM" id="SSF47413">
    <property type="entry name" value="lambda repressor-like DNA-binding domains"/>
    <property type="match status" value="1"/>
</dbReference>
<evidence type="ECO:0000313" key="6">
    <source>
        <dbReference type="Proteomes" id="UP000006327"/>
    </source>
</evidence>
<dbReference type="Proteomes" id="UP000006327">
    <property type="component" value="Unassembled WGS sequence"/>
</dbReference>
<name>K6Z4G7_9ALTE</name>